<protein>
    <submittedName>
        <fullName evidence="4">Polysaccharide deacetylase</fullName>
    </submittedName>
</protein>
<evidence type="ECO:0000256" key="1">
    <source>
        <dbReference type="ARBA" id="ARBA00022723"/>
    </source>
</evidence>
<dbReference type="GO" id="GO:0016810">
    <property type="term" value="F:hydrolase activity, acting on carbon-nitrogen (but not peptide) bonds"/>
    <property type="evidence" value="ECO:0007669"/>
    <property type="project" value="InterPro"/>
</dbReference>
<dbReference type="EMBL" id="HE796683">
    <property type="protein sequence ID" value="CCH03248.1"/>
    <property type="molecule type" value="Genomic_DNA"/>
</dbReference>
<dbReference type="InterPro" id="IPR011330">
    <property type="entry name" value="Glyco_hydro/deAcase_b/a-brl"/>
</dbReference>
<proteinExistence type="predicted"/>
<dbReference type="InterPro" id="IPR050248">
    <property type="entry name" value="Polysacc_deacetylase_ArnD"/>
</dbReference>
<dbReference type="Pfam" id="PF01522">
    <property type="entry name" value="Polysacc_deac_1"/>
    <property type="match status" value="1"/>
</dbReference>
<dbReference type="SUPFAM" id="SSF88713">
    <property type="entry name" value="Glycoside hydrolase/deacetylase"/>
    <property type="match status" value="1"/>
</dbReference>
<dbReference type="OrthoDB" id="115239at2"/>
<evidence type="ECO:0000256" key="2">
    <source>
        <dbReference type="ARBA" id="ARBA00022801"/>
    </source>
</evidence>
<reference evidence="4 5" key="1">
    <citation type="journal article" date="2012" name="J. Bacteriol.">
        <title>Genome Sequence of Fibrella aestuarina BUZ 2T, a Filamentous Marine Bacterium.</title>
        <authorList>
            <person name="Filippini M."/>
            <person name="Qi W."/>
            <person name="Blom J."/>
            <person name="Goesmann A."/>
            <person name="Smits T.H."/>
            <person name="Bagheri H.C."/>
        </authorList>
    </citation>
    <scope>NUCLEOTIDE SEQUENCE [LARGE SCALE GENOMIC DNA]</scope>
    <source>
        <strain evidence="5">BUZ 2T</strain>
    </source>
</reference>
<keyword evidence="2" id="KW-0378">Hydrolase</keyword>
<dbReference type="GO" id="GO:0046872">
    <property type="term" value="F:metal ion binding"/>
    <property type="evidence" value="ECO:0007669"/>
    <property type="project" value="UniProtKB-KW"/>
</dbReference>
<dbReference type="PANTHER" id="PTHR10587:SF133">
    <property type="entry name" value="CHITIN DEACETYLASE 1-RELATED"/>
    <property type="match status" value="1"/>
</dbReference>
<sequence>MHTTVVSCRFLLTSLFIVGCLIPACAQKRMCISIDDLPTVSRVYRTVAGQDSLTDRLLAQLKRHNVPAIGFVVGEKLMSQSQPDSSQLRLLTRWLEAGMELGNHTFAHLGYNTLSAAAYQQDVAGADTLLRPLLQAANRRLRYFRHPYLQRGNTVSKRDSLVRYLASQQYVEAPVSIDNADYLFSAAYDVALLRKDSALASSVGKQYVDYMLACVHYYEAQADSLFRRSIAHVLLTHANTINSQYLGDILARLTAEGYQFVSLHEALQDPAYQSQDDYVRNGGISWLHRWALTQGKRGVFFKGEPDVPAAINALATGQ</sequence>
<evidence type="ECO:0000313" key="5">
    <source>
        <dbReference type="Proteomes" id="UP000011058"/>
    </source>
</evidence>
<evidence type="ECO:0000259" key="3">
    <source>
        <dbReference type="PROSITE" id="PS51677"/>
    </source>
</evidence>
<dbReference type="AlphaFoldDB" id="I0KGJ5"/>
<dbReference type="Gene3D" id="3.20.20.370">
    <property type="entry name" value="Glycoside hydrolase/deacetylase"/>
    <property type="match status" value="1"/>
</dbReference>
<evidence type="ECO:0000313" key="4">
    <source>
        <dbReference type="EMBL" id="CCH03248.1"/>
    </source>
</evidence>
<dbReference type="eggNOG" id="COG0726">
    <property type="taxonomic scope" value="Bacteria"/>
</dbReference>
<dbReference type="Proteomes" id="UP000011058">
    <property type="component" value="Chromosome"/>
</dbReference>
<dbReference type="STRING" id="1166018.FAES_5249"/>
<dbReference type="GO" id="GO:0005975">
    <property type="term" value="P:carbohydrate metabolic process"/>
    <property type="evidence" value="ECO:0007669"/>
    <property type="project" value="InterPro"/>
</dbReference>
<keyword evidence="1" id="KW-0479">Metal-binding</keyword>
<dbReference type="InterPro" id="IPR002509">
    <property type="entry name" value="NODB_dom"/>
</dbReference>
<dbReference type="HOGENOM" id="CLU_071828_0_0_10"/>
<keyword evidence="5" id="KW-1185">Reference proteome</keyword>
<dbReference type="CDD" id="cd10960">
    <property type="entry name" value="CE4_NodB_like_1"/>
    <property type="match status" value="1"/>
</dbReference>
<dbReference type="GO" id="GO:0016020">
    <property type="term" value="C:membrane"/>
    <property type="evidence" value="ECO:0007669"/>
    <property type="project" value="TreeGrafter"/>
</dbReference>
<dbReference type="PANTHER" id="PTHR10587">
    <property type="entry name" value="GLYCOSYL TRANSFERASE-RELATED"/>
    <property type="match status" value="1"/>
</dbReference>
<gene>
    <name evidence="4" type="primary">pgdA</name>
    <name evidence="4" type="ORF">FAES_5249</name>
</gene>
<dbReference type="PROSITE" id="PS51677">
    <property type="entry name" value="NODB"/>
    <property type="match status" value="1"/>
</dbReference>
<name>I0KGJ5_9BACT</name>
<dbReference type="KEGG" id="fae:FAES_5249"/>
<feature type="domain" description="NodB homology" evidence="3">
    <location>
        <begin position="38"/>
        <end position="261"/>
    </location>
</feature>
<accession>I0KGJ5</accession>
<organism evidence="4 5">
    <name type="scientific">Fibrella aestuarina BUZ 2</name>
    <dbReference type="NCBI Taxonomy" id="1166018"/>
    <lineage>
        <taxon>Bacteria</taxon>
        <taxon>Pseudomonadati</taxon>
        <taxon>Bacteroidota</taxon>
        <taxon>Cytophagia</taxon>
        <taxon>Cytophagales</taxon>
        <taxon>Spirosomataceae</taxon>
        <taxon>Fibrella</taxon>
    </lineage>
</organism>